<evidence type="ECO:0000313" key="4">
    <source>
        <dbReference type="Proteomes" id="UP000075243"/>
    </source>
</evidence>
<feature type="transmembrane region" description="Helical" evidence="1">
    <location>
        <begin position="99"/>
        <end position="118"/>
    </location>
</feature>
<keyword evidence="4" id="KW-1185">Reference proteome</keyword>
<dbReference type="EMBL" id="KQ483492">
    <property type="protein sequence ID" value="KYP48767.1"/>
    <property type="molecule type" value="Genomic_DNA"/>
</dbReference>
<accession>A0A151S1Z4</accession>
<dbReference type="PANTHER" id="PTHR47718">
    <property type="entry name" value="OS01G0519700 PROTEIN"/>
    <property type="match status" value="1"/>
</dbReference>
<evidence type="ECO:0000313" key="3">
    <source>
        <dbReference type="EMBL" id="KYP48767.1"/>
    </source>
</evidence>
<dbReference type="AlphaFoldDB" id="A0A151S1Z4"/>
<organism evidence="3 4">
    <name type="scientific">Cajanus cajan</name>
    <name type="common">Pigeon pea</name>
    <name type="synonym">Cajanus indicus</name>
    <dbReference type="NCBI Taxonomy" id="3821"/>
    <lineage>
        <taxon>Eukaryota</taxon>
        <taxon>Viridiplantae</taxon>
        <taxon>Streptophyta</taxon>
        <taxon>Embryophyta</taxon>
        <taxon>Tracheophyta</taxon>
        <taxon>Spermatophyta</taxon>
        <taxon>Magnoliopsida</taxon>
        <taxon>eudicotyledons</taxon>
        <taxon>Gunneridae</taxon>
        <taxon>Pentapetalae</taxon>
        <taxon>rosids</taxon>
        <taxon>fabids</taxon>
        <taxon>Fabales</taxon>
        <taxon>Fabaceae</taxon>
        <taxon>Papilionoideae</taxon>
        <taxon>50 kb inversion clade</taxon>
        <taxon>NPAAA clade</taxon>
        <taxon>indigoferoid/millettioid clade</taxon>
        <taxon>Phaseoleae</taxon>
        <taxon>Cajanus</taxon>
    </lineage>
</organism>
<gene>
    <name evidence="3" type="ORF">KK1_029569</name>
</gene>
<keyword evidence="1" id="KW-0812">Transmembrane</keyword>
<dbReference type="PANTHER" id="PTHR47718:SF13">
    <property type="entry name" value="OS09G0290500 PROTEIN"/>
    <property type="match status" value="1"/>
</dbReference>
<name>A0A151S1Z4_CAJCA</name>
<protein>
    <submittedName>
        <fullName evidence="3">Protein FAR1-RELATED SEQUENCE 5</fullName>
    </submittedName>
</protein>
<evidence type="ECO:0000256" key="1">
    <source>
        <dbReference type="SAM" id="Phobius"/>
    </source>
</evidence>
<dbReference type="STRING" id="3821.A0A151S1Z4"/>
<dbReference type="InterPro" id="IPR018289">
    <property type="entry name" value="MULE_transposase_dom"/>
</dbReference>
<dbReference type="Proteomes" id="UP000075243">
    <property type="component" value="Unassembled WGS sequence"/>
</dbReference>
<dbReference type="Pfam" id="PF10551">
    <property type="entry name" value="MULE"/>
    <property type="match status" value="1"/>
</dbReference>
<reference evidence="3" key="1">
    <citation type="journal article" date="2012" name="Nat. Biotechnol.">
        <title>Draft genome sequence of pigeonpea (Cajanus cajan), an orphan legume crop of resource-poor farmers.</title>
        <authorList>
            <person name="Varshney R.K."/>
            <person name="Chen W."/>
            <person name="Li Y."/>
            <person name="Bharti A.K."/>
            <person name="Saxena R.K."/>
            <person name="Schlueter J.A."/>
            <person name="Donoghue M.T."/>
            <person name="Azam S."/>
            <person name="Fan G."/>
            <person name="Whaley A.M."/>
            <person name="Farmer A.D."/>
            <person name="Sheridan J."/>
            <person name="Iwata A."/>
            <person name="Tuteja R."/>
            <person name="Penmetsa R.V."/>
            <person name="Wu W."/>
            <person name="Upadhyaya H.D."/>
            <person name="Yang S.P."/>
            <person name="Shah T."/>
            <person name="Saxena K.B."/>
            <person name="Michael T."/>
            <person name="McCombie W.R."/>
            <person name="Yang B."/>
            <person name="Zhang G."/>
            <person name="Yang H."/>
            <person name="Wang J."/>
            <person name="Spillane C."/>
            <person name="Cook D.R."/>
            <person name="May G.D."/>
            <person name="Xu X."/>
            <person name="Jackson S.A."/>
        </authorList>
    </citation>
    <scope>NUCLEOTIDE SEQUENCE [LARGE SCALE GENOMIC DNA]</scope>
</reference>
<dbReference type="OMA" id="LCHEIKE"/>
<evidence type="ECO:0000259" key="2">
    <source>
        <dbReference type="Pfam" id="PF10551"/>
    </source>
</evidence>
<keyword evidence="1" id="KW-0472">Membrane</keyword>
<proteinExistence type="predicted"/>
<feature type="domain" description="MULE transposase" evidence="2">
    <location>
        <begin position="2"/>
        <end position="93"/>
    </location>
</feature>
<dbReference type="Gramene" id="C.cajan_30541.t">
    <property type="protein sequence ID" value="C.cajan_30541.t.cds1"/>
    <property type="gene ID" value="C.cajan_30541"/>
</dbReference>
<sequence>MTFDPTYLKNKYKMSFVPFTIINHHQQSILLGCGLLCHEIKESFVWLLCAWLEEMSKICPKTITINKDVIGNAIARVFVEVSHHYCMWHIEKKKFIFRLNYILVILFSSICNFGLFILK</sequence>
<keyword evidence="1" id="KW-1133">Transmembrane helix</keyword>